<evidence type="ECO:0000256" key="3">
    <source>
        <dbReference type="ARBA" id="ARBA00022679"/>
    </source>
</evidence>
<dbReference type="InterPro" id="IPR000092">
    <property type="entry name" value="Polyprenyl_synt"/>
</dbReference>
<proteinExistence type="inferred from homology"/>
<protein>
    <submittedName>
        <fullName evidence="7">Polyprenyl synthetase</fullName>
    </submittedName>
</protein>
<dbReference type="PROSITE" id="PS00723">
    <property type="entry name" value="POLYPRENYL_SYNTHASE_1"/>
    <property type="match status" value="1"/>
</dbReference>
<keyword evidence="5" id="KW-0460">Magnesium</keyword>
<keyword evidence="8" id="KW-1185">Reference proteome</keyword>
<dbReference type="Pfam" id="PF00348">
    <property type="entry name" value="polyprenyl_synt"/>
    <property type="match status" value="1"/>
</dbReference>
<dbReference type="GO" id="GO:0008299">
    <property type="term" value="P:isoprenoid biosynthetic process"/>
    <property type="evidence" value="ECO:0007669"/>
    <property type="project" value="InterPro"/>
</dbReference>
<dbReference type="HOGENOM" id="CLU_014015_2_1_11"/>
<evidence type="ECO:0000313" key="8">
    <source>
        <dbReference type="Proteomes" id="UP000002484"/>
    </source>
</evidence>
<comment type="cofactor">
    <cofactor evidence="1">
        <name>Mg(2+)</name>
        <dbReference type="ChEBI" id="CHEBI:18420"/>
    </cofactor>
</comment>
<dbReference type="RefSeq" id="WP_013423910.1">
    <property type="nucleotide sequence ID" value="NC_014666.1"/>
</dbReference>
<keyword evidence="3 6" id="KW-0808">Transferase</keyword>
<dbReference type="InParanoid" id="E3J6L6"/>
<accession>E3J6L6</accession>
<dbReference type="PANTHER" id="PTHR12001">
    <property type="entry name" value="GERANYLGERANYL PYROPHOSPHATE SYNTHASE"/>
    <property type="match status" value="1"/>
</dbReference>
<sequence length="372" mass="39245">MVEHAGAGVTARVADALSSPSVDVADAVHRLLTAFLDAEAASLTDLDPSLEVLVAVARQMVLGGGKRLRSVFAFWGWRGAAGPDRPVAPVLPALGALELLHACALVHDDVMDDSATRRGLPTAHRAVAARHVALGWPGDPDEFGHHAAILIGDLCMVWADRLAGNAELPAATLLTAREGYDRMRLEAIAGQFLDLLGNAARDPSPVEHALRVARLKTASYTVVRPLVYGAMLGGATGDGTLARVYTRYGLAVGEAFQLRDDLLGVYGDPHVTGKPVGEDLLRGRSTVLVELARSSATGTEAAELRALLARRSPEDLPRLAALITRTGAVTQLNRMIAERVAHAFAAVNDGPLDPQTREALCRLATAASQRSS</sequence>
<evidence type="ECO:0000256" key="4">
    <source>
        <dbReference type="ARBA" id="ARBA00022723"/>
    </source>
</evidence>
<dbReference type="KEGG" id="fri:FraEuI1c_2765"/>
<dbReference type="PROSITE" id="PS00444">
    <property type="entry name" value="POLYPRENYL_SYNTHASE_2"/>
    <property type="match status" value="1"/>
</dbReference>
<dbReference type="InterPro" id="IPR033749">
    <property type="entry name" value="Polyprenyl_synt_CS"/>
</dbReference>
<organism evidence="7 8">
    <name type="scientific">Pseudofrankia inefficax (strain DSM 45817 / CECT 9037 / DDB 130130 / EuI1c)</name>
    <name type="common">Frankia inefficax</name>
    <dbReference type="NCBI Taxonomy" id="298654"/>
    <lineage>
        <taxon>Bacteria</taxon>
        <taxon>Bacillati</taxon>
        <taxon>Actinomycetota</taxon>
        <taxon>Actinomycetes</taxon>
        <taxon>Frankiales</taxon>
        <taxon>Frankiaceae</taxon>
        <taxon>Pseudofrankia</taxon>
    </lineage>
</organism>
<gene>
    <name evidence="7" type="ordered locus">FraEuI1c_2765</name>
</gene>
<keyword evidence="4" id="KW-0479">Metal-binding</keyword>
<dbReference type="eggNOG" id="COG0142">
    <property type="taxonomic scope" value="Bacteria"/>
</dbReference>
<dbReference type="AlphaFoldDB" id="E3J6L6"/>
<dbReference type="GO" id="GO:0004659">
    <property type="term" value="F:prenyltransferase activity"/>
    <property type="evidence" value="ECO:0007669"/>
    <property type="project" value="InterPro"/>
</dbReference>
<name>E3J6L6_PSEI1</name>
<evidence type="ECO:0000256" key="1">
    <source>
        <dbReference type="ARBA" id="ARBA00001946"/>
    </source>
</evidence>
<dbReference type="FunCoup" id="E3J6L6">
    <property type="interactions" value="65"/>
</dbReference>
<dbReference type="Gene3D" id="1.10.600.10">
    <property type="entry name" value="Farnesyl Diphosphate Synthase"/>
    <property type="match status" value="1"/>
</dbReference>
<dbReference type="Proteomes" id="UP000002484">
    <property type="component" value="Chromosome"/>
</dbReference>
<dbReference type="EMBL" id="CP002299">
    <property type="protein sequence ID" value="ADP80792.1"/>
    <property type="molecule type" value="Genomic_DNA"/>
</dbReference>
<dbReference type="GO" id="GO:0046872">
    <property type="term" value="F:metal ion binding"/>
    <property type="evidence" value="ECO:0007669"/>
    <property type="project" value="UniProtKB-KW"/>
</dbReference>
<dbReference type="SFLD" id="SFLDS00005">
    <property type="entry name" value="Isoprenoid_Synthase_Type_I"/>
    <property type="match status" value="1"/>
</dbReference>
<reference evidence="7 8" key="1">
    <citation type="submission" date="2010-10" db="EMBL/GenBank/DDBJ databases">
        <title>Complete sequence of Frankia sp. EuI1c.</title>
        <authorList>
            <consortium name="US DOE Joint Genome Institute"/>
            <person name="Lucas S."/>
            <person name="Copeland A."/>
            <person name="Lapidus A."/>
            <person name="Cheng J.-F."/>
            <person name="Bruce D."/>
            <person name="Goodwin L."/>
            <person name="Pitluck S."/>
            <person name="Chertkov O."/>
            <person name="Detter J.C."/>
            <person name="Han C."/>
            <person name="Tapia R."/>
            <person name="Land M."/>
            <person name="Hauser L."/>
            <person name="Jeffries C."/>
            <person name="Kyrpides N."/>
            <person name="Ivanova N."/>
            <person name="Mikhailova N."/>
            <person name="Beauchemin N."/>
            <person name="Sen A."/>
            <person name="Sur S.A."/>
            <person name="Gtari M."/>
            <person name="Wall L."/>
            <person name="Tisa L."/>
            <person name="Woyke T."/>
        </authorList>
    </citation>
    <scope>NUCLEOTIDE SEQUENCE [LARGE SCALE GENOMIC DNA]</scope>
    <source>
        <strain evidence="8">DSM 45817 / CECT 9037 / EuI1c</strain>
    </source>
</reference>
<dbReference type="CDD" id="cd00685">
    <property type="entry name" value="Trans_IPPS_HT"/>
    <property type="match status" value="1"/>
</dbReference>
<dbReference type="PANTHER" id="PTHR12001:SF85">
    <property type="entry name" value="SHORT CHAIN ISOPRENYL DIPHOSPHATE SYNTHASE"/>
    <property type="match status" value="1"/>
</dbReference>
<dbReference type="SUPFAM" id="SSF48576">
    <property type="entry name" value="Terpenoid synthases"/>
    <property type="match status" value="1"/>
</dbReference>
<evidence type="ECO:0000256" key="2">
    <source>
        <dbReference type="ARBA" id="ARBA00006706"/>
    </source>
</evidence>
<evidence type="ECO:0000256" key="6">
    <source>
        <dbReference type="RuleBase" id="RU004466"/>
    </source>
</evidence>
<evidence type="ECO:0000313" key="7">
    <source>
        <dbReference type="EMBL" id="ADP80792.1"/>
    </source>
</evidence>
<dbReference type="InterPro" id="IPR008949">
    <property type="entry name" value="Isoprenoid_synthase_dom_sf"/>
</dbReference>
<comment type="similarity">
    <text evidence="2 6">Belongs to the FPP/GGPP synthase family.</text>
</comment>
<dbReference type="STRING" id="298654.FraEuI1c_2765"/>
<evidence type="ECO:0000256" key="5">
    <source>
        <dbReference type="ARBA" id="ARBA00022842"/>
    </source>
</evidence>